<dbReference type="AlphaFoldDB" id="A0AAV4AVD3"/>
<dbReference type="Proteomes" id="UP000735302">
    <property type="component" value="Unassembled WGS sequence"/>
</dbReference>
<keyword evidence="3" id="KW-1185">Reference proteome</keyword>
<dbReference type="EMBL" id="BLXT01004326">
    <property type="protein sequence ID" value="GFO11734.1"/>
    <property type="molecule type" value="Genomic_DNA"/>
</dbReference>
<evidence type="ECO:0000256" key="1">
    <source>
        <dbReference type="SAM" id="MobiDB-lite"/>
    </source>
</evidence>
<gene>
    <name evidence="2" type="ORF">PoB_003823900</name>
</gene>
<sequence length="118" mass="13509">MLEASRKLVSILRRHRERRHTAFSGDTERGDTQHSPKTQREETYSTAAEVARLTNIVKEIKQKKTKQPGNSLLFAFKVQAQPGGLAKCFMSLSKINLGCEQRFHGSGSRFERHLFHQN</sequence>
<proteinExistence type="predicted"/>
<evidence type="ECO:0000313" key="2">
    <source>
        <dbReference type="EMBL" id="GFO11734.1"/>
    </source>
</evidence>
<accession>A0AAV4AVD3</accession>
<feature type="compositionally biased region" description="Basic and acidic residues" evidence="1">
    <location>
        <begin position="26"/>
        <end position="43"/>
    </location>
</feature>
<evidence type="ECO:0000313" key="3">
    <source>
        <dbReference type="Proteomes" id="UP000735302"/>
    </source>
</evidence>
<feature type="region of interest" description="Disordered" evidence="1">
    <location>
        <begin position="15"/>
        <end position="45"/>
    </location>
</feature>
<organism evidence="2 3">
    <name type="scientific">Plakobranchus ocellatus</name>
    <dbReference type="NCBI Taxonomy" id="259542"/>
    <lineage>
        <taxon>Eukaryota</taxon>
        <taxon>Metazoa</taxon>
        <taxon>Spiralia</taxon>
        <taxon>Lophotrochozoa</taxon>
        <taxon>Mollusca</taxon>
        <taxon>Gastropoda</taxon>
        <taxon>Heterobranchia</taxon>
        <taxon>Euthyneura</taxon>
        <taxon>Panpulmonata</taxon>
        <taxon>Sacoglossa</taxon>
        <taxon>Placobranchoidea</taxon>
        <taxon>Plakobranchidae</taxon>
        <taxon>Plakobranchus</taxon>
    </lineage>
</organism>
<reference evidence="2 3" key="1">
    <citation type="journal article" date="2021" name="Elife">
        <title>Chloroplast acquisition without the gene transfer in kleptoplastic sea slugs, Plakobranchus ocellatus.</title>
        <authorList>
            <person name="Maeda T."/>
            <person name="Takahashi S."/>
            <person name="Yoshida T."/>
            <person name="Shimamura S."/>
            <person name="Takaki Y."/>
            <person name="Nagai Y."/>
            <person name="Toyoda A."/>
            <person name="Suzuki Y."/>
            <person name="Arimoto A."/>
            <person name="Ishii H."/>
            <person name="Satoh N."/>
            <person name="Nishiyama T."/>
            <person name="Hasebe M."/>
            <person name="Maruyama T."/>
            <person name="Minagawa J."/>
            <person name="Obokata J."/>
            <person name="Shigenobu S."/>
        </authorList>
    </citation>
    <scope>NUCLEOTIDE SEQUENCE [LARGE SCALE GENOMIC DNA]</scope>
</reference>
<name>A0AAV4AVD3_9GAST</name>
<comment type="caution">
    <text evidence="2">The sequence shown here is derived from an EMBL/GenBank/DDBJ whole genome shotgun (WGS) entry which is preliminary data.</text>
</comment>
<protein>
    <submittedName>
        <fullName evidence="2">Uncharacterized protein</fullName>
    </submittedName>
</protein>